<evidence type="ECO:0000313" key="1">
    <source>
        <dbReference type="EMBL" id="NGQ91497.1"/>
    </source>
</evidence>
<name>A0A6M1TUX2_9RHOB</name>
<comment type="caution">
    <text evidence="1">The sequence shown here is derived from an EMBL/GenBank/DDBJ whole genome shotgun (WGS) entry which is preliminary data.</text>
</comment>
<sequence>MNDVSLQAVLKQTREDALREAAAAVRARYIGDNNREDQEVLRCEAAILAMIGERT</sequence>
<dbReference type="EMBL" id="JAALFE010000010">
    <property type="protein sequence ID" value="NGQ91497.1"/>
    <property type="molecule type" value="Genomic_DNA"/>
</dbReference>
<dbReference type="Proteomes" id="UP000474758">
    <property type="component" value="Unassembled WGS sequence"/>
</dbReference>
<organism evidence="1 2">
    <name type="scientific">Paragemmobacter kunshanensis</name>
    <dbReference type="NCBI Taxonomy" id="2583234"/>
    <lineage>
        <taxon>Bacteria</taxon>
        <taxon>Pseudomonadati</taxon>
        <taxon>Pseudomonadota</taxon>
        <taxon>Alphaproteobacteria</taxon>
        <taxon>Rhodobacterales</taxon>
        <taxon>Paracoccaceae</taxon>
        <taxon>Paragemmobacter</taxon>
    </lineage>
</organism>
<reference evidence="1 2" key="1">
    <citation type="submission" date="2020-02" db="EMBL/GenBank/DDBJ databases">
        <title>Rhodobacter translucens sp. nov., a novel bacterium isolated from activated sludge.</title>
        <authorList>
            <person name="Liu J."/>
        </authorList>
    </citation>
    <scope>NUCLEOTIDE SEQUENCE [LARGE SCALE GENOMIC DNA]</scope>
    <source>
        <strain evidence="1 2">HX-7-19</strain>
    </source>
</reference>
<proteinExistence type="predicted"/>
<dbReference type="RefSeq" id="WP_165050109.1">
    <property type="nucleotide sequence ID" value="NZ_JAALFE010000010.1"/>
</dbReference>
<keyword evidence="2" id="KW-1185">Reference proteome</keyword>
<accession>A0A6M1TUX2</accession>
<protein>
    <submittedName>
        <fullName evidence="1">Uncharacterized protein</fullName>
    </submittedName>
</protein>
<gene>
    <name evidence="1" type="ORF">G5V65_11370</name>
</gene>
<evidence type="ECO:0000313" key="2">
    <source>
        <dbReference type="Proteomes" id="UP000474758"/>
    </source>
</evidence>
<dbReference type="AlphaFoldDB" id="A0A6M1TUX2"/>